<name>A0ABW2Y7P7_9BIFI</name>
<sequence length="253" mass="29076">MMKHKFFNFTRRHKAITVIAAIFTAILVWVSYFALAVLLFTPTQDATSTTHTPSKSTHSRTIIDSSPLQSNTDQYHAYAQNMTHTWDQFLSQKPIEGDTTTKLNDFLRQGQTSPEFDKADQELNDAIHEALADNTKLTGAQLKEKKAHLDRVWQTYEKKAWFSATNLYYIAYPAYTAGDTRLVNFIDAHDGYPRECYQLHSLLDNYGRDLDSKNLGQKDFSKLARWNKNFADTKNACLTKMTTEQQISIQDLE</sequence>
<keyword evidence="2" id="KW-0472">Membrane</keyword>
<protein>
    <submittedName>
        <fullName evidence="3">Uncharacterized protein</fullName>
    </submittedName>
</protein>
<dbReference type="RefSeq" id="WP_377939388.1">
    <property type="nucleotide sequence ID" value="NZ_JBHTHQ010000025.1"/>
</dbReference>
<feature type="compositionally biased region" description="Low complexity" evidence="1">
    <location>
        <begin position="47"/>
        <end position="60"/>
    </location>
</feature>
<proteinExistence type="predicted"/>
<dbReference type="EMBL" id="JBHTHQ010000025">
    <property type="protein sequence ID" value="MFD0705629.1"/>
    <property type="molecule type" value="Genomic_DNA"/>
</dbReference>
<reference evidence="4" key="1">
    <citation type="journal article" date="2019" name="Int. J. Syst. Evol. Microbiol.">
        <title>The Global Catalogue of Microorganisms (GCM) 10K type strain sequencing project: providing services to taxonomists for standard genome sequencing and annotation.</title>
        <authorList>
            <consortium name="The Broad Institute Genomics Platform"/>
            <consortium name="The Broad Institute Genome Sequencing Center for Infectious Disease"/>
            <person name="Wu L."/>
            <person name="Ma J."/>
        </authorList>
    </citation>
    <scope>NUCLEOTIDE SEQUENCE [LARGE SCALE GENOMIC DNA]</scope>
    <source>
        <strain evidence="4">CCM 8604</strain>
    </source>
</reference>
<evidence type="ECO:0000313" key="3">
    <source>
        <dbReference type="EMBL" id="MFD0705629.1"/>
    </source>
</evidence>
<keyword evidence="2" id="KW-0812">Transmembrane</keyword>
<dbReference type="Proteomes" id="UP001597036">
    <property type="component" value="Unassembled WGS sequence"/>
</dbReference>
<feature type="region of interest" description="Disordered" evidence="1">
    <location>
        <begin position="45"/>
        <end position="68"/>
    </location>
</feature>
<feature type="transmembrane region" description="Helical" evidence="2">
    <location>
        <begin position="15"/>
        <end position="40"/>
    </location>
</feature>
<evidence type="ECO:0000313" key="4">
    <source>
        <dbReference type="Proteomes" id="UP001597036"/>
    </source>
</evidence>
<comment type="caution">
    <text evidence="3">The sequence shown here is derived from an EMBL/GenBank/DDBJ whole genome shotgun (WGS) entry which is preliminary data.</text>
</comment>
<evidence type="ECO:0000256" key="2">
    <source>
        <dbReference type="SAM" id="Phobius"/>
    </source>
</evidence>
<organism evidence="3 4">
    <name type="scientific">Alloscardovia venturai</name>
    <dbReference type="NCBI Taxonomy" id="1769421"/>
    <lineage>
        <taxon>Bacteria</taxon>
        <taxon>Bacillati</taxon>
        <taxon>Actinomycetota</taxon>
        <taxon>Actinomycetes</taxon>
        <taxon>Bifidobacteriales</taxon>
        <taxon>Bifidobacteriaceae</taxon>
        <taxon>Alloscardovia</taxon>
    </lineage>
</organism>
<keyword evidence="2" id="KW-1133">Transmembrane helix</keyword>
<keyword evidence="4" id="KW-1185">Reference proteome</keyword>
<evidence type="ECO:0000256" key="1">
    <source>
        <dbReference type="SAM" id="MobiDB-lite"/>
    </source>
</evidence>
<gene>
    <name evidence="3" type="ORF">ACFQY8_07725</name>
</gene>
<accession>A0ABW2Y7P7</accession>